<feature type="non-terminal residue" evidence="1">
    <location>
        <position position="60"/>
    </location>
</feature>
<proteinExistence type="predicted"/>
<protein>
    <recommendedName>
        <fullName evidence="2">Methyltransferase type 11 domain-containing protein</fullName>
    </recommendedName>
</protein>
<evidence type="ECO:0008006" key="2">
    <source>
        <dbReference type="Google" id="ProtNLM"/>
    </source>
</evidence>
<organism evidence="1">
    <name type="scientific">marine sediment metagenome</name>
    <dbReference type="NCBI Taxonomy" id="412755"/>
    <lineage>
        <taxon>unclassified sequences</taxon>
        <taxon>metagenomes</taxon>
        <taxon>ecological metagenomes</taxon>
    </lineage>
</organism>
<accession>A0A0F9C3A8</accession>
<sequence length="60" mass="6599">MNSDKIILDLCGGTGSWSKPYKDNGYDVRVITLPGNDVRDLTTQRLLADLHPYGILIAPP</sequence>
<gene>
    <name evidence="1" type="ORF">LCGC14_2372690</name>
</gene>
<evidence type="ECO:0000313" key="1">
    <source>
        <dbReference type="EMBL" id="KKL28684.1"/>
    </source>
</evidence>
<reference evidence="1" key="1">
    <citation type="journal article" date="2015" name="Nature">
        <title>Complex archaea that bridge the gap between prokaryotes and eukaryotes.</title>
        <authorList>
            <person name="Spang A."/>
            <person name="Saw J.H."/>
            <person name="Jorgensen S.L."/>
            <person name="Zaremba-Niedzwiedzka K."/>
            <person name="Martijn J."/>
            <person name="Lind A.E."/>
            <person name="van Eijk R."/>
            <person name="Schleper C."/>
            <person name="Guy L."/>
            <person name="Ettema T.J."/>
        </authorList>
    </citation>
    <scope>NUCLEOTIDE SEQUENCE</scope>
</reference>
<dbReference type="AlphaFoldDB" id="A0A0F9C3A8"/>
<dbReference type="EMBL" id="LAZR01035009">
    <property type="protein sequence ID" value="KKL28684.1"/>
    <property type="molecule type" value="Genomic_DNA"/>
</dbReference>
<comment type="caution">
    <text evidence="1">The sequence shown here is derived from an EMBL/GenBank/DDBJ whole genome shotgun (WGS) entry which is preliminary data.</text>
</comment>
<name>A0A0F9C3A8_9ZZZZ</name>